<dbReference type="EMBL" id="OY569118">
    <property type="protein sequence ID" value="CAJ1002762.1"/>
    <property type="molecule type" value="Genomic_DNA"/>
</dbReference>
<evidence type="ECO:0000313" key="2">
    <source>
        <dbReference type="Proteomes" id="UP001189619"/>
    </source>
</evidence>
<name>A0AA48MAQ6_9BACL</name>
<dbReference type="KEGG" id="bayd:BSPP4475_10585"/>
<protein>
    <submittedName>
        <fullName evidence="1">Uncharacterized protein</fullName>
    </submittedName>
</protein>
<accession>A0AA48MAQ6</accession>
<organism evidence="1 2">
    <name type="scientific">Brevibacillus aydinogluensis</name>
    <dbReference type="NCBI Taxonomy" id="927786"/>
    <lineage>
        <taxon>Bacteria</taxon>
        <taxon>Bacillati</taxon>
        <taxon>Bacillota</taxon>
        <taxon>Bacilli</taxon>
        <taxon>Bacillales</taxon>
        <taxon>Paenibacillaceae</taxon>
        <taxon>Brevibacillus</taxon>
    </lineage>
</organism>
<dbReference type="Proteomes" id="UP001189619">
    <property type="component" value="Chromosome"/>
</dbReference>
<reference evidence="1" key="1">
    <citation type="submission" date="2023-07" db="EMBL/GenBank/DDBJ databases">
        <authorList>
            <person name="Ivanov I."/>
            <person name="Teneva D."/>
            <person name="Stoikov I."/>
        </authorList>
    </citation>
    <scope>NUCLEOTIDE SEQUENCE</scope>
    <source>
        <strain evidence="1">4475</strain>
    </source>
</reference>
<dbReference type="AlphaFoldDB" id="A0AA48MAQ6"/>
<sequence length="60" mass="6941">MTDLYFAQIREDSMVERTLADRYRPKTVAVIGSGGVRRFPCCATMCRRFTRSISTPLRPR</sequence>
<proteinExistence type="predicted"/>
<dbReference type="RefSeq" id="WP_304414332.1">
    <property type="nucleotide sequence ID" value="NZ_OY569118.1"/>
</dbReference>
<evidence type="ECO:0000313" key="1">
    <source>
        <dbReference type="EMBL" id="CAJ1002762.1"/>
    </source>
</evidence>
<gene>
    <name evidence="1" type="ORF">BSPP4475_10585</name>
</gene>
<keyword evidence="2" id="KW-1185">Reference proteome</keyword>